<keyword evidence="3" id="KW-1185">Reference proteome</keyword>
<evidence type="ECO:0000313" key="3">
    <source>
        <dbReference type="Proteomes" id="UP000321863"/>
    </source>
</evidence>
<dbReference type="EMBL" id="BJYJ01000007">
    <property type="protein sequence ID" value="GEN76036.1"/>
    <property type="molecule type" value="Genomic_DNA"/>
</dbReference>
<reference evidence="2 3" key="1">
    <citation type="submission" date="2019-07" db="EMBL/GenBank/DDBJ databases">
        <title>Whole genome shotgun sequence of Chryseobacterium hagamense NBRC 105253.</title>
        <authorList>
            <person name="Hosoyama A."/>
            <person name="Uohara A."/>
            <person name="Ohji S."/>
            <person name="Ichikawa N."/>
        </authorList>
    </citation>
    <scope>NUCLEOTIDE SEQUENCE [LARGE SCALE GENOMIC DNA]</scope>
    <source>
        <strain evidence="2 3">NBRC 105253</strain>
    </source>
</reference>
<evidence type="ECO:0000256" key="1">
    <source>
        <dbReference type="PROSITE-ProRule" id="PRU00023"/>
    </source>
</evidence>
<dbReference type="PROSITE" id="PS50088">
    <property type="entry name" value="ANK_REPEAT"/>
    <property type="match status" value="1"/>
</dbReference>
<evidence type="ECO:0000313" key="2">
    <source>
        <dbReference type="EMBL" id="GEN76036.1"/>
    </source>
</evidence>
<name>A0A511YLM0_9FLAO</name>
<gene>
    <name evidence="2" type="ORF">CHA01nite_17760</name>
</gene>
<accession>A0A511YLM0</accession>
<proteinExistence type="predicted"/>
<dbReference type="SMART" id="SM00248">
    <property type="entry name" value="ANK"/>
    <property type="match status" value="2"/>
</dbReference>
<dbReference type="Gene3D" id="1.25.40.20">
    <property type="entry name" value="Ankyrin repeat-containing domain"/>
    <property type="match status" value="1"/>
</dbReference>
<feature type="repeat" description="ANK" evidence="1">
    <location>
        <begin position="44"/>
        <end position="76"/>
    </location>
</feature>
<dbReference type="PANTHER" id="PTHR24118">
    <property type="entry name" value="POTE ANKYRIN DOMAIN"/>
    <property type="match status" value="1"/>
</dbReference>
<dbReference type="InterPro" id="IPR002110">
    <property type="entry name" value="Ankyrin_rpt"/>
</dbReference>
<dbReference type="PROSITE" id="PS50297">
    <property type="entry name" value="ANK_REP_REGION"/>
    <property type="match status" value="1"/>
</dbReference>
<sequence length="203" mass="23108">MKKKEIRTYFKAITDGNIQKVAELVEADKAYLTTCSLSPPKKNDGQSGLQVAFKTGNFDIARFLIEKGADVNFMETSAINEWTAPVLHDCIRAMIFNSFTLQKDTARFDQAFALFQQMLNRNADPNAMDSYGNNCLHRAILDASQMINHPNTDLSDGILLQQLRKIFRTLISAGADIHRHDERRPDAESLIKNFRLENYHLLE</sequence>
<dbReference type="RefSeq" id="WP_146940970.1">
    <property type="nucleotide sequence ID" value="NZ_BJYJ01000007.1"/>
</dbReference>
<dbReference type="InterPro" id="IPR036770">
    <property type="entry name" value="Ankyrin_rpt-contain_sf"/>
</dbReference>
<keyword evidence="1" id="KW-0040">ANK repeat</keyword>
<dbReference type="Proteomes" id="UP000321863">
    <property type="component" value="Unassembled WGS sequence"/>
</dbReference>
<dbReference type="SUPFAM" id="SSF48403">
    <property type="entry name" value="Ankyrin repeat"/>
    <property type="match status" value="1"/>
</dbReference>
<dbReference type="OrthoDB" id="407974at2"/>
<dbReference type="PANTHER" id="PTHR24118:SF99">
    <property type="entry name" value="POTE ANKYRIN DOMAIN FAMILY MEMBER 3C-RELATED"/>
    <property type="match status" value="1"/>
</dbReference>
<organism evidence="2 3">
    <name type="scientific">Chryseobacterium hagamense</name>
    <dbReference type="NCBI Taxonomy" id="395935"/>
    <lineage>
        <taxon>Bacteria</taxon>
        <taxon>Pseudomonadati</taxon>
        <taxon>Bacteroidota</taxon>
        <taxon>Flavobacteriia</taxon>
        <taxon>Flavobacteriales</taxon>
        <taxon>Weeksellaceae</taxon>
        <taxon>Chryseobacterium group</taxon>
        <taxon>Chryseobacterium</taxon>
    </lineage>
</organism>
<comment type="caution">
    <text evidence="2">The sequence shown here is derived from an EMBL/GenBank/DDBJ whole genome shotgun (WGS) entry which is preliminary data.</text>
</comment>
<dbReference type="AlphaFoldDB" id="A0A511YLM0"/>
<protein>
    <submittedName>
        <fullName evidence="2">Uncharacterized protein</fullName>
    </submittedName>
</protein>
<dbReference type="Pfam" id="PF00023">
    <property type="entry name" value="Ank"/>
    <property type="match status" value="1"/>
</dbReference>